<dbReference type="Proteomes" id="UP000585258">
    <property type="component" value="Unassembled WGS sequence"/>
</dbReference>
<evidence type="ECO:0000259" key="1">
    <source>
        <dbReference type="Pfam" id="PF14021"/>
    </source>
</evidence>
<proteinExistence type="predicted"/>
<reference evidence="2 3" key="1">
    <citation type="submission" date="2020-08" db="EMBL/GenBank/DDBJ databases">
        <title>Clostridia isolated from Swiss meat.</title>
        <authorList>
            <person name="Wambui J."/>
            <person name="Stevens M.J.A."/>
            <person name="Stephan R."/>
        </authorList>
    </citation>
    <scope>NUCLEOTIDE SEQUENCE [LARGE SCALE GENOMIC DNA]</scope>
    <source>
        <strain evidence="2 3">CM001</strain>
    </source>
</reference>
<evidence type="ECO:0000313" key="3">
    <source>
        <dbReference type="Proteomes" id="UP000585258"/>
    </source>
</evidence>
<feature type="non-terminal residue" evidence="2">
    <location>
        <position position="1"/>
    </location>
</feature>
<dbReference type="InterPro" id="IPR025331">
    <property type="entry name" value="TNT"/>
</dbReference>
<dbReference type="AlphaFoldDB" id="A0A7X0SFU1"/>
<protein>
    <submittedName>
        <fullName evidence="2">TNT domain-containing protein</fullName>
    </submittedName>
</protein>
<organism evidence="2 3">
    <name type="scientific">Clostridium gasigenes</name>
    <dbReference type="NCBI Taxonomy" id="94869"/>
    <lineage>
        <taxon>Bacteria</taxon>
        <taxon>Bacillati</taxon>
        <taxon>Bacillota</taxon>
        <taxon>Clostridia</taxon>
        <taxon>Eubacteriales</taxon>
        <taxon>Clostridiaceae</taxon>
        <taxon>Clostridium</taxon>
    </lineage>
</organism>
<evidence type="ECO:0000313" key="2">
    <source>
        <dbReference type="EMBL" id="MBB6716841.1"/>
    </source>
</evidence>
<comment type="caution">
    <text evidence="2">The sequence shown here is derived from an EMBL/GenBank/DDBJ whole genome shotgun (WGS) entry which is preliminary data.</text>
</comment>
<feature type="domain" description="TNT" evidence="1">
    <location>
        <begin position="217"/>
        <end position="307"/>
    </location>
</feature>
<dbReference type="RefSeq" id="WP_185165775.1">
    <property type="nucleotide sequence ID" value="NZ_JACKWY010000024.1"/>
</dbReference>
<dbReference type="GO" id="GO:0050135">
    <property type="term" value="F:NADP+ nucleosidase activity"/>
    <property type="evidence" value="ECO:0007669"/>
    <property type="project" value="InterPro"/>
</dbReference>
<accession>A0A7X0SFU1</accession>
<name>A0A7X0SFU1_9CLOT</name>
<sequence length="320" mass="35697">GDKAGEAIYTAVNVIDLALNIPHMVKGLVKGGKSIINSGSSIKNFFKKGPIIIGDFKDGASKYIDELVDGIGNLISTKRKYAGIGQISQKDINNLSKVDIKPIIKNDVQNNYNRLVNEGKGIEGVDKTNKYSLSGEDHYESLKELFGADNVEWTSKNTISNYERLKLSGWGWPPKDELYLKYKDVYNNDLYYNQATGNINWPKNNGFLEEVPKDVTVNPSMILDRYGEPGGNFMANAADSFESRALAPHSETAKQYYYRPTEKFNMDAGTAAPWFGSNGGATQYIKYHSNGDLYTVKELIENEFLDDITDLVEKGLIKIE</sequence>
<dbReference type="EMBL" id="JACKWY010000024">
    <property type="protein sequence ID" value="MBB6716841.1"/>
    <property type="molecule type" value="Genomic_DNA"/>
</dbReference>
<gene>
    <name evidence="2" type="ORF">H7E68_19365</name>
</gene>
<dbReference type="Pfam" id="PF14021">
    <property type="entry name" value="TNT"/>
    <property type="match status" value="1"/>
</dbReference>